<comment type="similarity">
    <text evidence="3">Belongs to the copper type II ascorbate-dependent monooxygenase family.</text>
</comment>
<comment type="subcellular location">
    <subcellularLocation>
        <location evidence="2">Membrane</location>
    </subcellularLocation>
</comment>
<evidence type="ECO:0000313" key="14">
    <source>
        <dbReference type="EMBL" id="CAD5114492.1"/>
    </source>
</evidence>
<keyword evidence="4" id="KW-0479">Metal-binding</keyword>
<dbReference type="InterPro" id="IPR024548">
    <property type="entry name" value="Cu2_monoox_C"/>
</dbReference>
<comment type="cofactor">
    <cofactor evidence="1">
        <name>Cu(2+)</name>
        <dbReference type="ChEBI" id="CHEBI:29036"/>
    </cofactor>
</comment>
<keyword evidence="15" id="KW-1185">Reference proteome</keyword>
<dbReference type="PRINTS" id="PR00767">
    <property type="entry name" value="DBMONOXGNASE"/>
</dbReference>
<dbReference type="PANTHER" id="PTHR10157">
    <property type="entry name" value="DOPAMINE BETA HYDROXYLASE RELATED"/>
    <property type="match status" value="1"/>
</dbReference>
<evidence type="ECO:0000256" key="7">
    <source>
        <dbReference type="ARBA" id="ARBA00023008"/>
    </source>
</evidence>
<dbReference type="SUPFAM" id="SSF49742">
    <property type="entry name" value="PHM/PNGase F"/>
    <property type="match status" value="4"/>
</dbReference>
<evidence type="ECO:0000256" key="10">
    <source>
        <dbReference type="ARBA" id="ARBA00023157"/>
    </source>
</evidence>
<dbReference type="Gene3D" id="2.60.120.230">
    <property type="match status" value="2"/>
</dbReference>
<dbReference type="PROSITE" id="PS50836">
    <property type="entry name" value="DOMON"/>
    <property type="match status" value="2"/>
</dbReference>
<evidence type="ECO:0000256" key="8">
    <source>
        <dbReference type="ARBA" id="ARBA00023033"/>
    </source>
</evidence>
<dbReference type="InterPro" id="IPR045266">
    <property type="entry name" value="DOH_DOMON"/>
</dbReference>
<dbReference type="PANTHER" id="PTHR10157:SF23">
    <property type="entry name" value="MOXD1 HOMOLOG 1"/>
    <property type="match status" value="1"/>
</dbReference>
<dbReference type="Proteomes" id="UP000549394">
    <property type="component" value="Unassembled WGS sequence"/>
</dbReference>
<dbReference type="InterPro" id="IPR000323">
    <property type="entry name" value="Cu2_ascorb_mOase_N"/>
</dbReference>
<keyword evidence="10" id="KW-1015">Disulfide bond</keyword>
<name>A0A7I8VFT3_9ANNE</name>
<dbReference type="GO" id="GO:0030667">
    <property type="term" value="C:secretory granule membrane"/>
    <property type="evidence" value="ECO:0007669"/>
    <property type="project" value="TreeGrafter"/>
</dbReference>
<dbReference type="GO" id="GO:0006589">
    <property type="term" value="P:octopamine biosynthetic process"/>
    <property type="evidence" value="ECO:0007669"/>
    <property type="project" value="TreeGrafter"/>
</dbReference>
<dbReference type="InterPro" id="IPR036939">
    <property type="entry name" value="Cu2_ascorb_mOase_N_sf"/>
</dbReference>
<feature type="domain" description="DOMON" evidence="13">
    <location>
        <begin position="36"/>
        <end position="151"/>
    </location>
</feature>
<dbReference type="CDD" id="cd09631">
    <property type="entry name" value="DOMON_DOH"/>
    <property type="match status" value="2"/>
</dbReference>
<dbReference type="InterPro" id="IPR014784">
    <property type="entry name" value="Cu2_ascorb_mOase-like_C"/>
</dbReference>
<keyword evidence="9" id="KW-0472">Membrane</keyword>
<dbReference type="FunFam" id="2.60.120.310:FF:000004">
    <property type="entry name" value="DBH-like monooxygenase protein 1"/>
    <property type="match status" value="1"/>
</dbReference>
<comment type="caution">
    <text evidence="14">The sequence shown here is derived from an EMBL/GenBank/DDBJ whole genome shotgun (WGS) entry which is preliminary data.</text>
</comment>
<reference evidence="14 15" key="1">
    <citation type="submission" date="2020-08" db="EMBL/GenBank/DDBJ databases">
        <authorList>
            <person name="Hejnol A."/>
        </authorList>
    </citation>
    <scope>NUCLEOTIDE SEQUENCE [LARGE SCALE GENOMIC DNA]</scope>
</reference>
<dbReference type="Gene3D" id="2.60.40.1210">
    <property type="entry name" value="Cellobiose dehydrogenase, cytochrome domain"/>
    <property type="match status" value="2"/>
</dbReference>
<keyword evidence="8" id="KW-0503">Monooxygenase</keyword>
<organism evidence="14 15">
    <name type="scientific">Dimorphilus gyrociliatus</name>
    <dbReference type="NCBI Taxonomy" id="2664684"/>
    <lineage>
        <taxon>Eukaryota</taxon>
        <taxon>Metazoa</taxon>
        <taxon>Spiralia</taxon>
        <taxon>Lophotrochozoa</taxon>
        <taxon>Annelida</taxon>
        <taxon>Polychaeta</taxon>
        <taxon>Polychaeta incertae sedis</taxon>
        <taxon>Dinophilidae</taxon>
        <taxon>Dimorphilus</taxon>
    </lineage>
</organism>
<keyword evidence="11" id="KW-0325">Glycoprotein</keyword>
<evidence type="ECO:0000256" key="9">
    <source>
        <dbReference type="ARBA" id="ARBA00023136"/>
    </source>
</evidence>
<evidence type="ECO:0000256" key="3">
    <source>
        <dbReference type="ARBA" id="ARBA00010676"/>
    </source>
</evidence>
<dbReference type="FunFam" id="2.60.40.1210:FF:000001">
    <property type="entry name" value="Monooxygenase, DBH-like 1, like"/>
    <property type="match status" value="1"/>
</dbReference>
<dbReference type="Pfam" id="PF01082">
    <property type="entry name" value="Cu2_monooxygen"/>
    <property type="match status" value="2"/>
</dbReference>
<dbReference type="Pfam" id="PF03351">
    <property type="entry name" value="DOMON"/>
    <property type="match status" value="2"/>
</dbReference>
<proteinExistence type="inferred from homology"/>
<evidence type="ECO:0000256" key="1">
    <source>
        <dbReference type="ARBA" id="ARBA00001973"/>
    </source>
</evidence>
<keyword evidence="6" id="KW-0560">Oxidoreductase</keyword>
<evidence type="ECO:0000256" key="4">
    <source>
        <dbReference type="ARBA" id="ARBA00022723"/>
    </source>
</evidence>
<dbReference type="InterPro" id="IPR005018">
    <property type="entry name" value="DOMON_domain"/>
</dbReference>
<dbReference type="Gene3D" id="2.60.120.310">
    <property type="entry name" value="Copper type II, ascorbate-dependent monooxygenase, N-terminal domain"/>
    <property type="match status" value="2"/>
</dbReference>
<evidence type="ECO:0000256" key="11">
    <source>
        <dbReference type="ARBA" id="ARBA00023180"/>
    </source>
</evidence>
<dbReference type="SUPFAM" id="SSF49344">
    <property type="entry name" value="CBD9-like"/>
    <property type="match status" value="1"/>
</dbReference>
<dbReference type="GO" id="GO:0042420">
    <property type="term" value="P:dopamine catabolic process"/>
    <property type="evidence" value="ECO:0007669"/>
    <property type="project" value="TreeGrafter"/>
</dbReference>
<gene>
    <name evidence="14" type="ORF">DGYR_LOCUS3328</name>
</gene>
<keyword evidence="5 12" id="KW-0732">Signal</keyword>
<dbReference type="SMART" id="SM00664">
    <property type="entry name" value="DoH"/>
    <property type="match status" value="2"/>
</dbReference>
<evidence type="ECO:0000313" key="15">
    <source>
        <dbReference type="Proteomes" id="UP000549394"/>
    </source>
</evidence>
<dbReference type="GO" id="GO:0042421">
    <property type="term" value="P:norepinephrine biosynthetic process"/>
    <property type="evidence" value="ECO:0007669"/>
    <property type="project" value="TreeGrafter"/>
</dbReference>
<dbReference type="EMBL" id="CAJFCJ010000005">
    <property type="protein sequence ID" value="CAD5114492.1"/>
    <property type="molecule type" value="Genomic_DNA"/>
</dbReference>
<evidence type="ECO:0000259" key="13">
    <source>
        <dbReference type="PROSITE" id="PS50836"/>
    </source>
</evidence>
<feature type="domain" description="DOMON" evidence="13">
    <location>
        <begin position="585"/>
        <end position="698"/>
    </location>
</feature>
<protein>
    <submittedName>
        <fullName evidence="14">DgyrCDS3617</fullName>
    </submittedName>
</protein>
<evidence type="ECO:0000256" key="2">
    <source>
        <dbReference type="ARBA" id="ARBA00004370"/>
    </source>
</evidence>
<sequence>MSKLVILYCFVVLKLINAFPNPTETYSYGTVLRDPDIYRVFWKEDGHSITFELHVKNKGGWVGFGISPNGGMKGSDIFTAKLVNGQLTFEDRHAVAKSKPIKDKLQDWEVIVAKEVGDHVIYKIKRKLQTCDPEEDREIKPGTVRLIWAYGSITSGTDYLTQHSDSTKRGTRSVQLIAGEIPEKKLPDGLKTIDIKVNNFTLPKNRDTFYRCEIVKLPKLPGKRHIVAFEPIFDTKHPEILHHIFLFGCNNYLNINDSHTGSDYECYTDQTNMGTSRDRCNIVMLAWGVGGQRYVVPDEVGFPIGRDEDPSYIRFEMHYDNPGLKENIVDNSGFRLFYTDKLRKYDTSVLEVGHKVTRFQIVPPNVQDFVTFGKCPSECLEEVFDKAGLEEVTVFASILHAHIKGVKIKLKIFRGDKELEPLMEESTYDFNYQDIINLPKLRKIRKGDRLTVECTYDTLGENQAVLGGQSTRQEMCLAFISYYPALPISKCVSEPIRAKTAPIYQSIKGGTIDWTRNNQIEIQREIANSEEVQVYCDNGQIRYKVDDTKITVSNNYVPYTKPNLCDGFPMPSEKYPFSEILKEPNVYKVYWKVVKEMITFEIQVKTKGWVGFGISPNGNMKGSDVIMAWMANGKFHLQDRHAVAKSEPVLDKKQDWKLIWGKTYHEFSIYKFERKLKTCDEEDIDIGTGTTRLIWSYSTALMGEGDNFVGHATTNRGTKSVLLLNTKSEKSDEMKLADSEPIDFRIGNFSLPSDVSTYYRCEMFKLPDLTKKHHIIAAEPIIDTRHPSLLHHIFIYGCGHDHEIKDEHVGQGYRCGSDEINMAGQFDQCNIVFFAWAVGGSRFFFPDDVGLPIGSSGDSKYFRMEVHYDNPSFQENVTDTSGIRFWITDKVRKNDLRIMEVGHDVTPKQIIPPRSSNFLTVGSCPEQCLSKAFEASGREEVTIFLALLHAHLKGVRMKLRHFRDGVELEPINYEKSYDFNFQEYSLLPKFRTLKKNDRLVAECTYDSSNDDKPTFGGLATENEMCLAYVAHYPPIQLSRCHTQPANLKYSIRQKDSIDWLDEKVKADLQKSAKSRDVDITCSNGKVYYLSKDQSRNVTLEPYKKEYKAPNLCDKKEPGPNDSSRAFVNSFLFSILCIFYTVKLSMNY</sequence>
<dbReference type="InterPro" id="IPR008977">
    <property type="entry name" value="PHM/PNGase_F_dom_sf"/>
</dbReference>
<evidence type="ECO:0000256" key="6">
    <source>
        <dbReference type="ARBA" id="ARBA00023002"/>
    </source>
</evidence>
<accession>A0A7I8VFT3</accession>
<dbReference type="InterPro" id="IPR000945">
    <property type="entry name" value="DBH-like"/>
</dbReference>
<dbReference type="GO" id="GO:0005615">
    <property type="term" value="C:extracellular space"/>
    <property type="evidence" value="ECO:0007669"/>
    <property type="project" value="TreeGrafter"/>
</dbReference>
<dbReference type="AlphaFoldDB" id="A0A7I8VFT3"/>
<dbReference type="GO" id="GO:0005507">
    <property type="term" value="F:copper ion binding"/>
    <property type="evidence" value="ECO:0007669"/>
    <property type="project" value="InterPro"/>
</dbReference>
<dbReference type="InterPro" id="IPR028460">
    <property type="entry name" value="Tbh/DBH"/>
</dbReference>
<dbReference type="FunFam" id="2.60.120.230:FF:000001">
    <property type="entry name" value="Monooxygenase, DBH-like 1"/>
    <property type="match status" value="2"/>
</dbReference>
<evidence type="ECO:0000256" key="12">
    <source>
        <dbReference type="SAM" id="SignalP"/>
    </source>
</evidence>
<keyword evidence="7" id="KW-0186">Copper</keyword>
<dbReference type="GO" id="GO:0004500">
    <property type="term" value="F:dopamine beta-monooxygenase activity"/>
    <property type="evidence" value="ECO:0007669"/>
    <property type="project" value="InterPro"/>
</dbReference>
<evidence type="ECO:0000256" key="5">
    <source>
        <dbReference type="ARBA" id="ARBA00022729"/>
    </source>
</evidence>
<dbReference type="OrthoDB" id="10003276at2759"/>
<feature type="chain" id="PRO_5029473888" evidence="12">
    <location>
        <begin position="19"/>
        <end position="1147"/>
    </location>
</feature>
<feature type="signal peptide" evidence="12">
    <location>
        <begin position="1"/>
        <end position="18"/>
    </location>
</feature>
<dbReference type="Pfam" id="PF03712">
    <property type="entry name" value="Cu2_monoox_C"/>
    <property type="match status" value="2"/>
</dbReference>